<reference evidence="4" key="1">
    <citation type="journal article" date="2016" name="Genome Announc.">
        <title>Draft Genome Sequence of the Syntrophic Lactate-Degrading Bacterium Tepidanaerobacter syntrophicus JLT.</title>
        <authorList>
            <person name="Matsuura N."/>
            <person name="Ohashi A."/>
            <person name="Tourlousse D.M."/>
            <person name="Sekiguchi Y."/>
        </authorList>
    </citation>
    <scope>NUCLEOTIDE SEQUENCE [LARGE SCALE GENOMIC DNA]</scope>
    <source>
        <strain evidence="4">JL</strain>
    </source>
</reference>
<keyword evidence="2" id="KW-1015">Disulfide bond</keyword>
<dbReference type="Pfam" id="PF13192">
    <property type="entry name" value="Thioredoxin_3"/>
    <property type="match status" value="1"/>
</dbReference>
<dbReference type="SUPFAM" id="SSF52833">
    <property type="entry name" value="Thioredoxin-like"/>
    <property type="match status" value="1"/>
</dbReference>
<dbReference type="PIRSF" id="PIRSF037031">
    <property type="entry name" value="Redox_disulphide_2"/>
    <property type="match status" value="1"/>
</dbReference>
<sequence>MDIKVLGTGCPKCKILEKNTQEAVKELGINVNVEKITEIKKILEYDILLTPALIIDGKVKSSGKVLTKGQIKKLIAEAQKQ</sequence>
<dbReference type="InterPro" id="IPR005243">
    <property type="entry name" value="THIRX-like_proc"/>
</dbReference>
<dbReference type="InterPro" id="IPR012336">
    <property type="entry name" value="Thioredoxin-like_fold"/>
</dbReference>
<dbReference type="Gene3D" id="3.40.30.10">
    <property type="entry name" value="Glutaredoxin"/>
    <property type="match status" value="1"/>
</dbReference>
<keyword evidence="2" id="KW-0676">Redox-active center</keyword>
<evidence type="ECO:0000256" key="1">
    <source>
        <dbReference type="PIRSR" id="PIRSR037031-50"/>
    </source>
</evidence>
<dbReference type="AlphaFoldDB" id="A0A0U9HE76"/>
<evidence type="ECO:0000256" key="2">
    <source>
        <dbReference type="PIRSR" id="PIRSR037031-51"/>
    </source>
</evidence>
<dbReference type="PANTHER" id="PTHR36450:SF1">
    <property type="entry name" value="THIOREDOXIN"/>
    <property type="match status" value="1"/>
</dbReference>
<name>A0A0U9HE76_9FIRM</name>
<gene>
    <name evidence="4" type="ORF">TSYNT_6339</name>
</gene>
<feature type="disulfide bond" description="Redox-active" evidence="2">
    <location>
        <begin position="10"/>
        <end position="13"/>
    </location>
</feature>
<evidence type="ECO:0000313" key="5">
    <source>
        <dbReference type="Proteomes" id="UP000062160"/>
    </source>
</evidence>
<dbReference type="Proteomes" id="UP000062160">
    <property type="component" value="Unassembled WGS sequence"/>
</dbReference>
<dbReference type="RefSeq" id="WP_059032254.1">
    <property type="nucleotide sequence ID" value="NZ_BSDN01000008.1"/>
</dbReference>
<evidence type="ECO:0000313" key="4">
    <source>
        <dbReference type="EMBL" id="GAQ24954.1"/>
    </source>
</evidence>
<protein>
    <submittedName>
        <fullName evidence="4">Small redox-active disulfide protein 2</fullName>
    </submittedName>
</protein>
<dbReference type="PANTHER" id="PTHR36450">
    <property type="entry name" value="THIOREDOXIN"/>
    <property type="match status" value="1"/>
</dbReference>
<feature type="active site" description="Nucleophile" evidence="1">
    <location>
        <position position="13"/>
    </location>
</feature>
<dbReference type="EMBL" id="DF977000">
    <property type="protein sequence ID" value="GAQ24954.1"/>
    <property type="molecule type" value="Genomic_DNA"/>
</dbReference>
<feature type="active site" description="Nucleophile" evidence="1">
    <location>
        <position position="10"/>
    </location>
</feature>
<dbReference type="NCBIfam" id="TIGR00412">
    <property type="entry name" value="redox_disulf_2"/>
    <property type="match status" value="1"/>
</dbReference>
<keyword evidence="5" id="KW-1185">Reference proteome</keyword>
<proteinExistence type="predicted"/>
<dbReference type="OrthoDB" id="9800630at2"/>
<evidence type="ECO:0000259" key="3">
    <source>
        <dbReference type="Pfam" id="PF13192"/>
    </source>
</evidence>
<accession>A0A0U9HE76</accession>
<dbReference type="InterPro" id="IPR036249">
    <property type="entry name" value="Thioredoxin-like_sf"/>
</dbReference>
<organism evidence="4">
    <name type="scientific">Tepidanaerobacter syntrophicus</name>
    <dbReference type="NCBI Taxonomy" id="224999"/>
    <lineage>
        <taxon>Bacteria</taxon>
        <taxon>Bacillati</taxon>
        <taxon>Bacillota</taxon>
        <taxon>Clostridia</taxon>
        <taxon>Thermosediminibacterales</taxon>
        <taxon>Tepidanaerobacteraceae</taxon>
        <taxon>Tepidanaerobacter</taxon>
    </lineage>
</organism>
<feature type="domain" description="Thioredoxin-like fold" evidence="3">
    <location>
        <begin position="1"/>
        <end position="75"/>
    </location>
</feature>
<dbReference type="STRING" id="224999.GCA_001485475_00963"/>